<organism evidence="1 2">
    <name type="scientific">Avena sativa</name>
    <name type="common">Oat</name>
    <dbReference type="NCBI Taxonomy" id="4498"/>
    <lineage>
        <taxon>Eukaryota</taxon>
        <taxon>Viridiplantae</taxon>
        <taxon>Streptophyta</taxon>
        <taxon>Embryophyta</taxon>
        <taxon>Tracheophyta</taxon>
        <taxon>Spermatophyta</taxon>
        <taxon>Magnoliopsida</taxon>
        <taxon>Liliopsida</taxon>
        <taxon>Poales</taxon>
        <taxon>Poaceae</taxon>
        <taxon>BOP clade</taxon>
        <taxon>Pooideae</taxon>
        <taxon>Poodae</taxon>
        <taxon>Poeae</taxon>
        <taxon>Poeae Chloroplast Group 1 (Aveneae type)</taxon>
        <taxon>Aveninae</taxon>
        <taxon>Avena</taxon>
    </lineage>
</organism>
<proteinExistence type="predicted"/>
<keyword evidence="2" id="KW-1185">Reference proteome</keyword>
<protein>
    <submittedName>
        <fullName evidence="1">Uncharacterized protein</fullName>
    </submittedName>
</protein>
<dbReference type="Proteomes" id="UP001732700">
    <property type="component" value="Chromosome 7C"/>
</dbReference>
<name>A0ACD6A3J1_AVESA</name>
<reference evidence="1" key="1">
    <citation type="submission" date="2021-05" db="EMBL/GenBank/DDBJ databases">
        <authorList>
            <person name="Scholz U."/>
            <person name="Mascher M."/>
            <person name="Fiebig A."/>
        </authorList>
    </citation>
    <scope>NUCLEOTIDE SEQUENCE [LARGE SCALE GENOMIC DNA]</scope>
</reference>
<dbReference type="EnsemblPlants" id="AVESA.00010b.r2.7CG0692710.4">
    <property type="protein sequence ID" value="AVESA.00010b.r2.7CG0692710.4.CDS"/>
    <property type="gene ID" value="AVESA.00010b.r2.7CG0692710"/>
</dbReference>
<sequence>MALPLLAVSSPLKTLNPTLNPSPSRPRGLLLTSPLLRLPPPLSRSGRLRCAAGYGDAAAPQQAAPTTPRPDEIPWSKELCNSVRLIGTVGTDVELRQLPSGASVARGRIAVWKSATEVTWVTLAFWDDLAVTASEHVKQGDKIFVSGRLVSDTVDEGPEKRQVYYKVVVQEFKFIESFQAVRLYEPDSSQDTQGGKRGNYVDNDSTYGSTENRKGDYMSSSSRSTEALWQAFFANPLDWWDNRKDKVRCPLSSILVMAFGISDALSFLLR</sequence>
<evidence type="ECO:0000313" key="2">
    <source>
        <dbReference type="Proteomes" id="UP001732700"/>
    </source>
</evidence>
<accession>A0ACD6A3J1</accession>
<reference evidence="1" key="2">
    <citation type="submission" date="2025-09" db="UniProtKB">
        <authorList>
            <consortium name="EnsemblPlants"/>
        </authorList>
    </citation>
    <scope>IDENTIFICATION</scope>
</reference>
<evidence type="ECO:0000313" key="1">
    <source>
        <dbReference type="EnsemblPlants" id="AVESA.00010b.r2.7CG0692710.4.CDS"/>
    </source>
</evidence>